<sequence length="291" mass="31500">MGEHSVVHVDRLVKPAVVQEAEACGPIGKRGSEMAGSSSSSTPPEEEVVMVEDEDEQNEKAPLIAMAECRICQEEDSLVNLENPCACSGSLKYAHRKCVQYWCNEKGDTICEICHQPYQPGYTAPQPNPVETTIDIGGGWQISGTPLDLHDPRVLAIAEAERQLLEAEYDDYNSTNASGAAFCRSAALILMALLLLRHALTVTDGDGDDDPSAFFSLFLLRAAGFLLPCYIMVWAISILQSRRQRQETAAALAAPHFAFVYQTGDNTGVHFAIAAPAPAPVPAVTPQEDRV</sequence>
<evidence type="ECO:0000313" key="1">
    <source>
        <dbReference type="EMBL" id="KAI5679032.1"/>
    </source>
</evidence>
<name>A0ACC0C2H8_CATRO</name>
<organism evidence="1 2">
    <name type="scientific">Catharanthus roseus</name>
    <name type="common">Madagascar periwinkle</name>
    <name type="synonym">Vinca rosea</name>
    <dbReference type="NCBI Taxonomy" id="4058"/>
    <lineage>
        <taxon>Eukaryota</taxon>
        <taxon>Viridiplantae</taxon>
        <taxon>Streptophyta</taxon>
        <taxon>Embryophyta</taxon>
        <taxon>Tracheophyta</taxon>
        <taxon>Spermatophyta</taxon>
        <taxon>Magnoliopsida</taxon>
        <taxon>eudicotyledons</taxon>
        <taxon>Gunneridae</taxon>
        <taxon>Pentapetalae</taxon>
        <taxon>asterids</taxon>
        <taxon>lamiids</taxon>
        <taxon>Gentianales</taxon>
        <taxon>Apocynaceae</taxon>
        <taxon>Rauvolfioideae</taxon>
        <taxon>Vinceae</taxon>
        <taxon>Catharanthinae</taxon>
        <taxon>Catharanthus</taxon>
    </lineage>
</organism>
<keyword evidence="2" id="KW-1185">Reference proteome</keyword>
<protein>
    <submittedName>
        <fullName evidence="1">Uncharacterized protein</fullName>
    </submittedName>
</protein>
<comment type="caution">
    <text evidence="1">The sequence shown here is derived from an EMBL/GenBank/DDBJ whole genome shotgun (WGS) entry which is preliminary data.</text>
</comment>
<dbReference type="EMBL" id="CM044702">
    <property type="protein sequence ID" value="KAI5679032.1"/>
    <property type="molecule type" value="Genomic_DNA"/>
</dbReference>
<accession>A0ACC0C2H8</accession>
<dbReference type="Proteomes" id="UP001060085">
    <property type="component" value="Linkage Group LG02"/>
</dbReference>
<proteinExistence type="predicted"/>
<reference evidence="2" key="1">
    <citation type="journal article" date="2023" name="Nat. Plants">
        <title>Single-cell RNA sequencing provides a high-resolution roadmap for understanding the multicellular compartmentation of specialized metabolism.</title>
        <authorList>
            <person name="Sun S."/>
            <person name="Shen X."/>
            <person name="Li Y."/>
            <person name="Li Y."/>
            <person name="Wang S."/>
            <person name="Li R."/>
            <person name="Zhang H."/>
            <person name="Shen G."/>
            <person name="Guo B."/>
            <person name="Wei J."/>
            <person name="Xu J."/>
            <person name="St-Pierre B."/>
            <person name="Chen S."/>
            <person name="Sun C."/>
        </authorList>
    </citation>
    <scope>NUCLEOTIDE SEQUENCE [LARGE SCALE GENOMIC DNA]</scope>
</reference>
<gene>
    <name evidence="1" type="ORF">M9H77_09982</name>
</gene>
<evidence type="ECO:0000313" key="2">
    <source>
        <dbReference type="Proteomes" id="UP001060085"/>
    </source>
</evidence>